<evidence type="ECO:0000313" key="2">
    <source>
        <dbReference type="Proteomes" id="UP000807353"/>
    </source>
</evidence>
<dbReference type="Proteomes" id="UP000807353">
    <property type="component" value="Unassembled WGS sequence"/>
</dbReference>
<name>A0A9P5XZ10_9AGAR</name>
<sequence length="461" mass="52747">MVEMIQPTLDPPSDNYIQVDRTQNQPPEIMARIFWHVSNGVVMLPPTKHRPYPWALSHVCSRWKQILWSFPELCESLIIDHDPSGPRAVKNTRECLSYVLTNTKAPISMSIFCTDPEDLEISDIILAHVRRFSNLDLFNVSQQLLFSLWNLPPGSFEQLERIHVAFHPDDTNSQDDTISAFESGLKLRSVTYTANIPRYHRQMLHVPRSTLSELYINIIPVPAYAVHDILLSCTSLVKCSFTIGGTDTIPFKASATLPNIEELTLEVPDYFDWTGFFTPFRTPHLEHLSISSHGYGPPTSMFTYLMLQLKGPLRYLSVYFPEDSGDDIDHIDIGPLLEGLPSLTTLRLRAWIIPPFVFRNLQTGSLRMPAIANLCVSPNGLEAFLDFIDWYIQRRPPSQPSLEDILIRCYDAPGYSQVEKHYILGYDKYTSIKGLRLNVEDALTNRRITPGSRRKEMRLRV</sequence>
<gene>
    <name evidence="1" type="ORF">BDZ94DRAFT_114301</name>
</gene>
<dbReference type="AlphaFoldDB" id="A0A9P5XZ10"/>
<dbReference type="Gene3D" id="3.80.10.10">
    <property type="entry name" value="Ribonuclease Inhibitor"/>
    <property type="match status" value="1"/>
</dbReference>
<dbReference type="OrthoDB" id="3365698at2759"/>
<dbReference type="SUPFAM" id="SSF52047">
    <property type="entry name" value="RNI-like"/>
    <property type="match status" value="1"/>
</dbReference>
<evidence type="ECO:0000313" key="1">
    <source>
        <dbReference type="EMBL" id="KAF9458306.1"/>
    </source>
</evidence>
<reference evidence="1" key="1">
    <citation type="submission" date="2020-11" db="EMBL/GenBank/DDBJ databases">
        <authorList>
            <consortium name="DOE Joint Genome Institute"/>
            <person name="Ahrendt S."/>
            <person name="Riley R."/>
            <person name="Andreopoulos W."/>
            <person name="Labutti K."/>
            <person name="Pangilinan J."/>
            <person name="Ruiz-Duenas F.J."/>
            <person name="Barrasa J.M."/>
            <person name="Sanchez-Garcia M."/>
            <person name="Camarero S."/>
            <person name="Miyauchi S."/>
            <person name="Serrano A."/>
            <person name="Linde D."/>
            <person name="Babiker R."/>
            <person name="Drula E."/>
            <person name="Ayuso-Fernandez I."/>
            <person name="Pacheco R."/>
            <person name="Padilla G."/>
            <person name="Ferreira P."/>
            <person name="Barriuso J."/>
            <person name="Kellner H."/>
            <person name="Castanera R."/>
            <person name="Alfaro M."/>
            <person name="Ramirez L."/>
            <person name="Pisabarro A.G."/>
            <person name="Kuo A."/>
            <person name="Tritt A."/>
            <person name="Lipzen A."/>
            <person name="He G."/>
            <person name="Yan M."/>
            <person name="Ng V."/>
            <person name="Cullen D."/>
            <person name="Martin F."/>
            <person name="Rosso M.-N."/>
            <person name="Henrissat B."/>
            <person name="Hibbett D."/>
            <person name="Martinez A.T."/>
            <person name="Grigoriev I.V."/>
        </authorList>
    </citation>
    <scope>NUCLEOTIDE SEQUENCE</scope>
    <source>
        <strain evidence="1">CBS 247.69</strain>
    </source>
</reference>
<proteinExistence type="predicted"/>
<dbReference type="InterPro" id="IPR032675">
    <property type="entry name" value="LRR_dom_sf"/>
</dbReference>
<dbReference type="EMBL" id="MU150344">
    <property type="protein sequence ID" value="KAF9458306.1"/>
    <property type="molecule type" value="Genomic_DNA"/>
</dbReference>
<organism evidence="1 2">
    <name type="scientific">Collybia nuda</name>
    <dbReference type="NCBI Taxonomy" id="64659"/>
    <lineage>
        <taxon>Eukaryota</taxon>
        <taxon>Fungi</taxon>
        <taxon>Dikarya</taxon>
        <taxon>Basidiomycota</taxon>
        <taxon>Agaricomycotina</taxon>
        <taxon>Agaricomycetes</taxon>
        <taxon>Agaricomycetidae</taxon>
        <taxon>Agaricales</taxon>
        <taxon>Tricholomatineae</taxon>
        <taxon>Clitocybaceae</taxon>
        <taxon>Collybia</taxon>
    </lineage>
</organism>
<accession>A0A9P5XZ10</accession>
<evidence type="ECO:0008006" key="3">
    <source>
        <dbReference type="Google" id="ProtNLM"/>
    </source>
</evidence>
<keyword evidence="2" id="KW-1185">Reference proteome</keyword>
<protein>
    <recommendedName>
        <fullName evidence="3">F-box domain-containing protein</fullName>
    </recommendedName>
</protein>
<comment type="caution">
    <text evidence="1">The sequence shown here is derived from an EMBL/GenBank/DDBJ whole genome shotgun (WGS) entry which is preliminary data.</text>
</comment>